<comment type="similarity">
    <text evidence="2">Belongs to the EamA transporter family.</text>
</comment>
<keyword evidence="4 6" id="KW-1133">Transmembrane helix</keyword>
<organism evidence="8 9">
    <name type="scientific">Anaerosporomusa subterranea</name>
    <dbReference type="NCBI Taxonomy" id="1794912"/>
    <lineage>
        <taxon>Bacteria</taxon>
        <taxon>Bacillati</taxon>
        <taxon>Bacillota</taxon>
        <taxon>Negativicutes</taxon>
        <taxon>Acetonemataceae</taxon>
        <taxon>Anaerosporomusa</taxon>
    </lineage>
</organism>
<dbReference type="OrthoDB" id="1682873at2"/>
<dbReference type="STRING" id="1794912.AXX12_15930"/>
<feature type="transmembrane region" description="Helical" evidence="6">
    <location>
        <begin position="126"/>
        <end position="143"/>
    </location>
</feature>
<accession>A0A154BMB4</accession>
<feature type="domain" description="EamA" evidence="7">
    <location>
        <begin position="10"/>
        <end position="141"/>
    </location>
</feature>
<evidence type="ECO:0000256" key="1">
    <source>
        <dbReference type="ARBA" id="ARBA00004141"/>
    </source>
</evidence>
<evidence type="ECO:0000256" key="4">
    <source>
        <dbReference type="ARBA" id="ARBA00022989"/>
    </source>
</evidence>
<evidence type="ECO:0000256" key="2">
    <source>
        <dbReference type="ARBA" id="ARBA00007362"/>
    </source>
</evidence>
<dbReference type="RefSeq" id="WP_082816970.1">
    <property type="nucleotide sequence ID" value="NZ_LSGP01000026.1"/>
</dbReference>
<evidence type="ECO:0000313" key="9">
    <source>
        <dbReference type="Proteomes" id="UP000076268"/>
    </source>
</evidence>
<keyword evidence="5 6" id="KW-0472">Membrane</keyword>
<evidence type="ECO:0000313" key="8">
    <source>
        <dbReference type="EMBL" id="KYZ75062.1"/>
    </source>
</evidence>
<evidence type="ECO:0000256" key="3">
    <source>
        <dbReference type="ARBA" id="ARBA00022692"/>
    </source>
</evidence>
<gene>
    <name evidence="8" type="ORF">AXX12_15930</name>
</gene>
<feature type="transmembrane region" description="Helical" evidence="6">
    <location>
        <begin position="97"/>
        <end position="114"/>
    </location>
</feature>
<feature type="transmembrane region" description="Helical" evidence="6">
    <location>
        <begin position="155"/>
        <end position="175"/>
    </location>
</feature>
<dbReference type="Proteomes" id="UP000076268">
    <property type="component" value="Unassembled WGS sequence"/>
</dbReference>
<evidence type="ECO:0000256" key="6">
    <source>
        <dbReference type="SAM" id="Phobius"/>
    </source>
</evidence>
<feature type="transmembrane region" description="Helical" evidence="6">
    <location>
        <begin position="187"/>
        <end position="207"/>
    </location>
</feature>
<comment type="caution">
    <text evidence="8">The sequence shown here is derived from an EMBL/GenBank/DDBJ whole genome shotgun (WGS) entry which is preliminary data.</text>
</comment>
<keyword evidence="9" id="KW-1185">Reference proteome</keyword>
<dbReference type="InterPro" id="IPR050638">
    <property type="entry name" value="AA-Vitamin_Transporters"/>
</dbReference>
<feature type="domain" description="EamA" evidence="7">
    <location>
        <begin position="156"/>
        <end position="291"/>
    </location>
</feature>
<feature type="transmembrane region" description="Helical" evidence="6">
    <location>
        <begin position="12"/>
        <end position="31"/>
    </location>
</feature>
<dbReference type="PANTHER" id="PTHR32322:SF2">
    <property type="entry name" value="EAMA DOMAIN-CONTAINING PROTEIN"/>
    <property type="match status" value="1"/>
</dbReference>
<dbReference type="PANTHER" id="PTHR32322">
    <property type="entry name" value="INNER MEMBRANE TRANSPORTER"/>
    <property type="match status" value="1"/>
</dbReference>
<reference evidence="8 9" key="1">
    <citation type="submission" date="2016-02" db="EMBL/GenBank/DDBJ databases">
        <title>Anaerosporomusa subterraneum gen. nov., sp. nov., a spore-forming obligate anaerobe isolated from saprolite.</title>
        <authorList>
            <person name="Choi J.K."/>
            <person name="Shah M."/>
            <person name="Yee N."/>
        </authorList>
    </citation>
    <scope>NUCLEOTIDE SEQUENCE [LARGE SCALE GENOMIC DNA]</scope>
    <source>
        <strain evidence="8 9">RU4</strain>
    </source>
</reference>
<dbReference type="SUPFAM" id="SSF103481">
    <property type="entry name" value="Multidrug resistance efflux transporter EmrE"/>
    <property type="match status" value="2"/>
</dbReference>
<feature type="transmembrane region" description="Helical" evidence="6">
    <location>
        <begin position="275"/>
        <end position="291"/>
    </location>
</feature>
<dbReference type="EMBL" id="LSGP01000026">
    <property type="protein sequence ID" value="KYZ75062.1"/>
    <property type="molecule type" value="Genomic_DNA"/>
</dbReference>
<name>A0A154BMB4_ANASB</name>
<dbReference type="InterPro" id="IPR000620">
    <property type="entry name" value="EamA_dom"/>
</dbReference>
<dbReference type="GO" id="GO:0016020">
    <property type="term" value="C:membrane"/>
    <property type="evidence" value="ECO:0007669"/>
    <property type="project" value="UniProtKB-SubCell"/>
</dbReference>
<protein>
    <recommendedName>
        <fullName evidence="7">EamA domain-containing protein</fullName>
    </recommendedName>
</protein>
<sequence length="307" mass="33625">MENQKRKQAEIVLLIIIVIWGINTPVIKIGLMAVEPLAFNAMRLLIAAALSCVALLLSKTYRPITRKAWRQIAAISVLGYFMNQILIVFGIPQTTAGNAALMLATLPVDIALINRILKIEPISRKTAIGICIGLSGVFLVVLGSDKELSLSGQHLAGALLILSGQFCYGYYTVLFKQMNDEYSIYQIGACVMTANALLFCLLALPNLSQVQFTSIPTSAWFSIIFSGIFALSLANIVWIWTVGILGSTKAALYQNLCPIVSIAFAWVYLDEGFGTLQWIGAAVAFLGLYLTRNLPSRRCLKLRTDEI</sequence>
<dbReference type="Pfam" id="PF00892">
    <property type="entry name" value="EamA"/>
    <property type="match status" value="2"/>
</dbReference>
<comment type="subcellular location">
    <subcellularLocation>
        <location evidence="1">Membrane</location>
        <topology evidence="1">Multi-pass membrane protein</topology>
    </subcellularLocation>
</comment>
<dbReference type="AlphaFoldDB" id="A0A154BMB4"/>
<keyword evidence="3 6" id="KW-0812">Transmembrane</keyword>
<feature type="transmembrane region" description="Helical" evidence="6">
    <location>
        <begin position="37"/>
        <end position="57"/>
    </location>
</feature>
<evidence type="ECO:0000256" key="5">
    <source>
        <dbReference type="ARBA" id="ARBA00023136"/>
    </source>
</evidence>
<feature type="transmembrane region" description="Helical" evidence="6">
    <location>
        <begin position="219"/>
        <end position="240"/>
    </location>
</feature>
<proteinExistence type="inferred from homology"/>
<feature type="transmembrane region" description="Helical" evidence="6">
    <location>
        <begin position="252"/>
        <end position="269"/>
    </location>
</feature>
<feature type="transmembrane region" description="Helical" evidence="6">
    <location>
        <begin position="69"/>
        <end position="91"/>
    </location>
</feature>
<evidence type="ECO:0000259" key="7">
    <source>
        <dbReference type="Pfam" id="PF00892"/>
    </source>
</evidence>
<dbReference type="InterPro" id="IPR037185">
    <property type="entry name" value="EmrE-like"/>
</dbReference>